<dbReference type="Proteomes" id="UP000194469">
    <property type="component" value="Unassembled WGS sequence"/>
</dbReference>
<evidence type="ECO:0000313" key="1">
    <source>
        <dbReference type="EMBL" id="SMQ76482.1"/>
    </source>
</evidence>
<proteinExistence type="predicted"/>
<protein>
    <submittedName>
        <fullName evidence="1">Uncharacterized protein</fullName>
    </submittedName>
</protein>
<dbReference type="RefSeq" id="WP_086456958.1">
    <property type="nucleotide sequence ID" value="NZ_FXWL01000002.1"/>
</dbReference>
<name>A0A1Y6FUE0_9SPHN</name>
<organism evidence="1 2">
    <name type="scientific">Sphingopyxis terrae subsp. ummariensis</name>
    <dbReference type="NCBI Taxonomy" id="429001"/>
    <lineage>
        <taxon>Bacteria</taxon>
        <taxon>Pseudomonadati</taxon>
        <taxon>Pseudomonadota</taxon>
        <taxon>Alphaproteobacteria</taxon>
        <taxon>Sphingomonadales</taxon>
        <taxon>Sphingomonadaceae</taxon>
        <taxon>Sphingopyxis</taxon>
    </lineage>
</organism>
<dbReference type="AlphaFoldDB" id="A0A1Y6FUE0"/>
<dbReference type="GeneID" id="303001583"/>
<reference evidence="2" key="1">
    <citation type="submission" date="2017-04" db="EMBL/GenBank/DDBJ databases">
        <authorList>
            <person name="Varghese N."/>
            <person name="Submissions S."/>
        </authorList>
    </citation>
    <scope>NUCLEOTIDE SEQUENCE [LARGE SCALE GENOMIC DNA]</scope>
    <source>
        <strain evidence="2">UI2</strain>
    </source>
</reference>
<keyword evidence="2" id="KW-1185">Reference proteome</keyword>
<evidence type="ECO:0000313" key="2">
    <source>
        <dbReference type="Proteomes" id="UP000194469"/>
    </source>
</evidence>
<sequence length="97" mass="10357">MSGAGRREAAKDDRPIDAAIWDARAALVRALPAAGTAERSPLPPKGAELRPLRELLGNYLALPAAARDDVSLILENGQAFRADDIDALLARPDSPFR</sequence>
<accession>A0A1Y6FUE0</accession>
<dbReference type="EMBL" id="FXWL01000002">
    <property type="protein sequence ID" value="SMQ76482.1"/>
    <property type="molecule type" value="Genomic_DNA"/>
</dbReference>
<gene>
    <name evidence="1" type="ORF">SAMN06295984_1924</name>
</gene>